<evidence type="ECO:0000256" key="2">
    <source>
        <dbReference type="ARBA" id="ARBA00022723"/>
    </source>
</evidence>
<evidence type="ECO:0000313" key="5">
    <source>
        <dbReference type="Proteomes" id="UP000269669"/>
    </source>
</evidence>
<keyword evidence="5" id="KW-1185">Reference proteome</keyword>
<feature type="binding site" evidence="3">
    <location>
        <position position="155"/>
    </location>
    <ligand>
        <name>a divalent metal cation</name>
        <dbReference type="ChEBI" id="CHEBI:60240"/>
    </ligand>
</feature>
<comment type="caution">
    <text evidence="4">The sequence shown here is derived from an EMBL/GenBank/DDBJ whole genome shotgun (WGS) entry which is preliminary data.</text>
</comment>
<accession>A0A428MHU5</accession>
<dbReference type="InterPro" id="IPR007837">
    <property type="entry name" value="DinB"/>
</dbReference>
<dbReference type="Pfam" id="PF05163">
    <property type="entry name" value="DinB"/>
    <property type="match status" value="1"/>
</dbReference>
<protein>
    <submittedName>
        <fullName evidence="4">DinB family protein</fullName>
    </submittedName>
</protein>
<sequence>MDFVEAVRAADWRIFEMSVAMKDLFLETLKRDEAGTRKALERVPEGQNDWAPHEKSMKMGYLASLVATMPKWIDLMVNQNELDFAPVGENKNKPIEWKKSSELVTLFDESMAKARVALEGTTDEHLMTLWKLKAAGHLIAEEPRYINIQHGVLSHWAHHRGQLTVYLRLNEAAVPALYGPSADEKFSF</sequence>
<organism evidence="4 5">
    <name type="scientific">Edaphobacter aggregans</name>
    <dbReference type="NCBI Taxonomy" id="570835"/>
    <lineage>
        <taxon>Bacteria</taxon>
        <taxon>Pseudomonadati</taxon>
        <taxon>Acidobacteriota</taxon>
        <taxon>Terriglobia</taxon>
        <taxon>Terriglobales</taxon>
        <taxon>Acidobacteriaceae</taxon>
        <taxon>Edaphobacter</taxon>
    </lineage>
</organism>
<evidence type="ECO:0000256" key="1">
    <source>
        <dbReference type="ARBA" id="ARBA00008635"/>
    </source>
</evidence>
<dbReference type="AlphaFoldDB" id="A0A428MHU5"/>
<name>A0A428MHU5_9BACT</name>
<dbReference type="RefSeq" id="WP_260472780.1">
    <property type="nucleotide sequence ID" value="NZ_RSDW01000001.1"/>
</dbReference>
<gene>
    <name evidence="4" type="ORF">EDE15_1994</name>
</gene>
<dbReference type="GO" id="GO:0046872">
    <property type="term" value="F:metal ion binding"/>
    <property type="evidence" value="ECO:0007669"/>
    <property type="project" value="UniProtKB-KW"/>
</dbReference>
<dbReference type="SUPFAM" id="SSF109854">
    <property type="entry name" value="DinB/YfiT-like putative metalloenzymes"/>
    <property type="match status" value="1"/>
</dbReference>
<evidence type="ECO:0000256" key="3">
    <source>
        <dbReference type="PIRSR" id="PIRSR607837-1"/>
    </source>
</evidence>
<feature type="binding site" evidence="3">
    <location>
        <position position="159"/>
    </location>
    <ligand>
        <name>a divalent metal cation</name>
        <dbReference type="ChEBI" id="CHEBI:60240"/>
    </ligand>
</feature>
<dbReference type="Gene3D" id="1.20.120.450">
    <property type="entry name" value="dinb family like domain"/>
    <property type="match status" value="1"/>
</dbReference>
<proteinExistence type="inferred from homology"/>
<keyword evidence="2 3" id="KW-0479">Metal-binding</keyword>
<reference evidence="4 5" key="1">
    <citation type="submission" date="2018-12" db="EMBL/GenBank/DDBJ databases">
        <title>Sequencing of bacterial isolates from soil warming experiment in Harvard Forest, Massachusetts, USA.</title>
        <authorList>
            <person name="Deangelis K."/>
        </authorList>
    </citation>
    <scope>NUCLEOTIDE SEQUENCE [LARGE SCALE GENOMIC DNA]</scope>
    <source>
        <strain evidence="4 5">EB153</strain>
    </source>
</reference>
<evidence type="ECO:0000313" key="4">
    <source>
        <dbReference type="EMBL" id="RSL16478.1"/>
    </source>
</evidence>
<dbReference type="Proteomes" id="UP000269669">
    <property type="component" value="Unassembled WGS sequence"/>
</dbReference>
<dbReference type="InterPro" id="IPR034660">
    <property type="entry name" value="DinB/YfiT-like"/>
</dbReference>
<comment type="similarity">
    <text evidence="1">Belongs to the DinB family.</text>
</comment>
<dbReference type="EMBL" id="RSDW01000001">
    <property type="protein sequence ID" value="RSL16478.1"/>
    <property type="molecule type" value="Genomic_DNA"/>
</dbReference>